<sequence>MQTPNGRSGSLEVTQRTSPAMPRDACQLKTTRSEFDSASSTHPASRMPKDRTPKIIELKSHRSLVPEICQLHEDLKRTKEQVSSSESWKRRAQQEAEEAKQQLLAMSRKLVESQQQLLELSASEEAWIKEFRKISQDRDRAWQSELEAVQRQHSVDSAALNAAISKIKRLKIQLEMVVESVAAQTKLAESACAEVQSLKLDLAETLSLLENMKTQLRDCADSEAQSQASVRKILLQLKTTKKTVETLQLDGLKAMEVYNSLASELEQSRAQVYSLEGLVSKLQTDVVNARSKSTGDSSGDYKLIQEIGENGEIGESDQLKAELNSMKSEVGQLRSALEAVEISYQEEQIRSTMQIRRAHKLVEQTKSESCLREGELEEELKKTKSDIEEYKANLMDKETELQSLSEENEGLNMKIEDNQSSQRESELETELKKSKADITDLKATLMDKEMKLWNISEANEMLKMEIKKWEMERAKVKDAAITESEAARNAEGETLMRIGSMTEEADKSIRKAARVAEQLEAAQATNAEMEADLRRLKVQSDQWRKAAETAVAILSTTNNGKFVERTGLLEGNYHPVTGKLSLPYLEDMDDDSPKKKNGNMLKKIGVLWNKGQK</sequence>
<dbReference type="PANTHER" id="PTHR34224">
    <property type="entry name" value="INTERACTOR OF CONSTITUTIVE ACTIVE ROPS 2, CHLOROPLASTIC-RELATED"/>
    <property type="match status" value="1"/>
</dbReference>
<evidence type="ECO:0000256" key="3">
    <source>
        <dbReference type="SAM" id="Coils"/>
    </source>
</evidence>
<dbReference type="AlphaFoldDB" id="A0A834Z471"/>
<evidence type="ECO:0008006" key="7">
    <source>
        <dbReference type="Google" id="ProtNLM"/>
    </source>
</evidence>
<feature type="region of interest" description="Disordered" evidence="4">
    <location>
        <begin position="404"/>
        <end position="431"/>
    </location>
</feature>
<protein>
    <recommendedName>
        <fullName evidence="7">Interactor of constitutive active ROPs 3</fullName>
    </recommendedName>
</protein>
<evidence type="ECO:0000256" key="2">
    <source>
        <dbReference type="ARBA" id="ARBA00023054"/>
    </source>
</evidence>
<keyword evidence="2 3" id="KW-0175">Coiled coil</keyword>
<comment type="similarity">
    <text evidence="1">Belongs to the ICR family.</text>
</comment>
<evidence type="ECO:0000256" key="1">
    <source>
        <dbReference type="ARBA" id="ARBA00009778"/>
    </source>
</evidence>
<feature type="region of interest" description="Disordered" evidence="4">
    <location>
        <begin position="1"/>
        <end position="59"/>
    </location>
</feature>
<dbReference type="EMBL" id="JABCRI010000012">
    <property type="protein sequence ID" value="KAF8396637.1"/>
    <property type="molecule type" value="Genomic_DNA"/>
</dbReference>
<dbReference type="PANTHER" id="PTHR34224:SF4">
    <property type="entry name" value="INTERACTOR OF CONSTITUTIVE ACTIVE ROPS 2, CHLOROPLASTIC"/>
    <property type="match status" value="1"/>
</dbReference>
<feature type="compositionally biased region" description="Basic and acidic residues" evidence="4">
    <location>
        <begin position="47"/>
        <end position="59"/>
    </location>
</feature>
<evidence type="ECO:0000313" key="5">
    <source>
        <dbReference type="EMBL" id="KAF8396637.1"/>
    </source>
</evidence>
<feature type="coiled-coil region" evidence="3">
    <location>
        <begin position="89"/>
        <end position="116"/>
    </location>
</feature>
<organism evidence="5 6">
    <name type="scientific">Tetracentron sinense</name>
    <name type="common">Spur-leaf</name>
    <dbReference type="NCBI Taxonomy" id="13715"/>
    <lineage>
        <taxon>Eukaryota</taxon>
        <taxon>Viridiplantae</taxon>
        <taxon>Streptophyta</taxon>
        <taxon>Embryophyta</taxon>
        <taxon>Tracheophyta</taxon>
        <taxon>Spermatophyta</taxon>
        <taxon>Magnoliopsida</taxon>
        <taxon>Trochodendrales</taxon>
        <taxon>Trochodendraceae</taxon>
        <taxon>Tetracentron</taxon>
    </lineage>
</organism>
<accession>A0A834Z471</accession>
<dbReference type="OrthoDB" id="1932291at2759"/>
<dbReference type="OMA" id="LWRKNHH"/>
<name>A0A834Z471_TETSI</name>
<evidence type="ECO:0000256" key="4">
    <source>
        <dbReference type="SAM" id="MobiDB-lite"/>
    </source>
</evidence>
<proteinExistence type="inferred from homology"/>
<evidence type="ECO:0000313" key="6">
    <source>
        <dbReference type="Proteomes" id="UP000655225"/>
    </source>
</evidence>
<dbReference type="InterPro" id="IPR029688">
    <property type="entry name" value="ICR"/>
</dbReference>
<reference evidence="5 6" key="1">
    <citation type="submission" date="2020-04" db="EMBL/GenBank/DDBJ databases">
        <title>Plant Genome Project.</title>
        <authorList>
            <person name="Zhang R.-G."/>
        </authorList>
    </citation>
    <scope>NUCLEOTIDE SEQUENCE [LARGE SCALE GENOMIC DNA]</scope>
    <source>
        <strain evidence="5">YNK0</strain>
        <tissue evidence="5">Leaf</tissue>
    </source>
</reference>
<gene>
    <name evidence="5" type="ORF">HHK36_018261</name>
</gene>
<keyword evidence="6" id="KW-1185">Reference proteome</keyword>
<comment type="caution">
    <text evidence="5">The sequence shown here is derived from an EMBL/GenBank/DDBJ whole genome shotgun (WGS) entry which is preliminary data.</text>
</comment>
<dbReference type="Proteomes" id="UP000655225">
    <property type="component" value="Unassembled WGS sequence"/>
</dbReference>
<feature type="compositionally biased region" description="Polar residues" evidence="4">
    <location>
        <begin position="1"/>
        <end position="18"/>
    </location>
</feature>